<dbReference type="GO" id="GO:0000981">
    <property type="term" value="F:DNA-binding transcription factor activity, RNA polymerase II-specific"/>
    <property type="evidence" value="ECO:0007669"/>
    <property type="project" value="InterPro"/>
</dbReference>
<dbReference type="PANTHER" id="PTHR31069:SF32">
    <property type="entry name" value="ARGININE METABOLISM REGULATION PROTEIN II"/>
    <property type="match status" value="1"/>
</dbReference>
<dbReference type="CDD" id="cd00067">
    <property type="entry name" value="GAL4"/>
    <property type="match status" value="1"/>
</dbReference>
<keyword evidence="3" id="KW-0804">Transcription</keyword>
<keyword evidence="8" id="KW-1185">Reference proteome</keyword>
<dbReference type="InterPro" id="IPR036864">
    <property type="entry name" value="Zn2-C6_fun-type_DNA-bd_sf"/>
</dbReference>
<dbReference type="InterPro" id="IPR050675">
    <property type="entry name" value="OAF3"/>
</dbReference>
<feature type="region of interest" description="Disordered" evidence="5">
    <location>
        <begin position="55"/>
        <end position="151"/>
    </location>
</feature>
<evidence type="ECO:0000259" key="6">
    <source>
        <dbReference type="PROSITE" id="PS50048"/>
    </source>
</evidence>
<dbReference type="GO" id="GO:0008270">
    <property type="term" value="F:zinc ion binding"/>
    <property type="evidence" value="ECO:0007669"/>
    <property type="project" value="InterPro"/>
</dbReference>
<evidence type="ECO:0000313" key="7">
    <source>
        <dbReference type="EMBL" id="KAF2191657.1"/>
    </source>
</evidence>
<accession>A0A6A6EHW8</accession>
<dbReference type="SUPFAM" id="SSF57701">
    <property type="entry name" value="Zn2/Cys6 DNA-binding domain"/>
    <property type="match status" value="1"/>
</dbReference>
<dbReference type="GO" id="GO:0003677">
    <property type="term" value="F:DNA binding"/>
    <property type="evidence" value="ECO:0007669"/>
    <property type="project" value="UniProtKB-KW"/>
</dbReference>
<feature type="compositionally biased region" description="Basic residues" evidence="5">
    <location>
        <begin position="55"/>
        <end position="66"/>
    </location>
</feature>
<protein>
    <recommendedName>
        <fullName evidence="6">Zn(2)-C6 fungal-type domain-containing protein</fullName>
    </recommendedName>
</protein>
<keyword evidence="2" id="KW-0238">DNA-binding</keyword>
<feature type="compositionally biased region" description="Polar residues" evidence="5">
    <location>
        <begin position="124"/>
        <end position="133"/>
    </location>
</feature>
<dbReference type="EMBL" id="ML994616">
    <property type="protein sequence ID" value="KAF2191657.1"/>
    <property type="molecule type" value="Genomic_DNA"/>
</dbReference>
<evidence type="ECO:0000256" key="1">
    <source>
        <dbReference type="ARBA" id="ARBA00023015"/>
    </source>
</evidence>
<dbReference type="Proteomes" id="UP000800200">
    <property type="component" value="Unassembled WGS sequence"/>
</dbReference>
<evidence type="ECO:0000256" key="4">
    <source>
        <dbReference type="ARBA" id="ARBA00023242"/>
    </source>
</evidence>
<keyword evidence="1" id="KW-0805">Transcription regulation</keyword>
<evidence type="ECO:0000313" key="8">
    <source>
        <dbReference type="Proteomes" id="UP000800200"/>
    </source>
</evidence>
<evidence type="ECO:0000256" key="3">
    <source>
        <dbReference type="ARBA" id="ARBA00023163"/>
    </source>
</evidence>
<dbReference type="InterPro" id="IPR001138">
    <property type="entry name" value="Zn2Cys6_DnaBD"/>
</dbReference>
<feature type="domain" description="Zn(2)-C6 fungal-type" evidence="6">
    <location>
        <begin position="16"/>
        <end position="46"/>
    </location>
</feature>
<proteinExistence type="predicted"/>
<sequence length="354" mass="38024">MALPGRIIVRNRPSLSCYGCRRRKIKCEKQRPACANCVRWGSECKYDNHQGGLQRKKITRNPRIKGRSVITANQTASERNGPDSRGGHHGAPAFSTPSPNATSSPAGTTMASPTENGARLCDNTPPSTASRPASGSPPVPSSLALDATPPIHRPPENVLLLLHSAQSSTTLIISSFERDHNSAKNCSQNDINPYHTLRTTDDPSIADSRHATNGLSDTSACKPPSPFDDYLSYLKDCVWRYTEASTDATPAPASHEEHDSVTGFEESRCGLSSFPLDASTSNFGLPSLDDMSFDKMQPPPSLDDFDLNMTMSLPINESSIDPFLDLDGAMGEGFPLDGMSMGDSARANTLGIGM</sequence>
<dbReference type="PANTHER" id="PTHR31069">
    <property type="entry name" value="OLEATE-ACTIVATED TRANSCRIPTION FACTOR 1-RELATED"/>
    <property type="match status" value="1"/>
</dbReference>
<evidence type="ECO:0000256" key="5">
    <source>
        <dbReference type="SAM" id="MobiDB-lite"/>
    </source>
</evidence>
<name>A0A6A6EHW8_9PEZI</name>
<dbReference type="AlphaFoldDB" id="A0A6A6EHW8"/>
<reference evidence="7" key="1">
    <citation type="journal article" date="2020" name="Stud. Mycol.">
        <title>101 Dothideomycetes genomes: a test case for predicting lifestyles and emergence of pathogens.</title>
        <authorList>
            <person name="Haridas S."/>
            <person name="Albert R."/>
            <person name="Binder M."/>
            <person name="Bloem J."/>
            <person name="Labutti K."/>
            <person name="Salamov A."/>
            <person name="Andreopoulos B."/>
            <person name="Baker S."/>
            <person name="Barry K."/>
            <person name="Bills G."/>
            <person name="Bluhm B."/>
            <person name="Cannon C."/>
            <person name="Castanera R."/>
            <person name="Culley D."/>
            <person name="Daum C."/>
            <person name="Ezra D."/>
            <person name="Gonzalez J."/>
            <person name="Henrissat B."/>
            <person name="Kuo A."/>
            <person name="Liang C."/>
            <person name="Lipzen A."/>
            <person name="Lutzoni F."/>
            <person name="Magnuson J."/>
            <person name="Mondo S."/>
            <person name="Nolan M."/>
            <person name="Ohm R."/>
            <person name="Pangilinan J."/>
            <person name="Park H.-J."/>
            <person name="Ramirez L."/>
            <person name="Alfaro M."/>
            <person name="Sun H."/>
            <person name="Tritt A."/>
            <person name="Yoshinaga Y."/>
            <person name="Zwiers L.-H."/>
            <person name="Turgeon B."/>
            <person name="Goodwin S."/>
            <person name="Spatafora J."/>
            <person name="Crous P."/>
            <person name="Grigoriev I."/>
        </authorList>
    </citation>
    <scope>NUCLEOTIDE SEQUENCE</scope>
    <source>
        <strain evidence="7">CBS 207.26</strain>
    </source>
</reference>
<dbReference type="SMART" id="SM00066">
    <property type="entry name" value="GAL4"/>
    <property type="match status" value="1"/>
</dbReference>
<dbReference type="Gene3D" id="4.10.240.10">
    <property type="entry name" value="Zn(2)-C6 fungal-type DNA-binding domain"/>
    <property type="match status" value="1"/>
</dbReference>
<feature type="compositionally biased region" description="Low complexity" evidence="5">
    <location>
        <begin position="91"/>
        <end position="109"/>
    </location>
</feature>
<dbReference type="PROSITE" id="PS00463">
    <property type="entry name" value="ZN2_CY6_FUNGAL_1"/>
    <property type="match status" value="1"/>
</dbReference>
<dbReference type="Pfam" id="PF00172">
    <property type="entry name" value="Zn_clus"/>
    <property type="match status" value="1"/>
</dbReference>
<gene>
    <name evidence="7" type="ORF">K469DRAFT_695814</name>
</gene>
<feature type="region of interest" description="Disordered" evidence="5">
    <location>
        <begin position="182"/>
        <end position="221"/>
    </location>
</feature>
<keyword evidence="4" id="KW-0539">Nucleus</keyword>
<dbReference type="OrthoDB" id="3989227at2759"/>
<evidence type="ECO:0000256" key="2">
    <source>
        <dbReference type="ARBA" id="ARBA00023125"/>
    </source>
</evidence>
<organism evidence="7 8">
    <name type="scientific">Zopfia rhizophila CBS 207.26</name>
    <dbReference type="NCBI Taxonomy" id="1314779"/>
    <lineage>
        <taxon>Eukaryota</taxon>
        <taxon>Fungi</taxon>
        <taxon>Dikarya</taxon>
        <taxon>Ascomycota</taxon>
        <taxon>Pezizomycotina</taxon>
        <taxon>Dothideomycetes</taxon>
        <taxon>Dothideomycetes incertae sedis</taxon>
        <taxon>Zopfiaceae</taxon>
        <taxon>Zopfia</taxon>
    </lineage>
</organism>
<dbReference type="PROSITE" id="PS50048">
    <property type="entry name" value="ZN2_CY6_FUNGAL_2"/>
    <property type="match status" value="1"/>
</dbReference>